<accession>A0A7X8TQA5</accession>
<keyword evidence="4" id="KW-0804">Transcription</keyword>
<evidence type="ECO:0000256" key="4">
    <source>
        <dbReference type="ARBA" id="ARBA00023163"/>
    </source>
</evidence>
<dbReference type="AlphaFoldDB" id="A0A7X8TQA5"/>
<keyword evidence="3" id="KW-0238">DNA-binding</keyword>
<proteinExistence type="inferred from homology"/>
<gene>
    <name evidence="6" type="ORF">HGP28_08685</name>
</gene>
<dbReference type="PANTHER" id="PTHR30537:SF26">
    <property type="entry name" value="GLYCINE CLEAVAGE SYSTEM TRANSCRIPTIONAL ACTIVATOR"/>
    <property type="match status" value="1"/>
</dbReference>
<dbReference type="SUPFAM" id="SSF46785">
    <property type="entry name" value="Winged helix' DNA-binding domain"/>
    <property type="match status" value="1"/>
</dbReference>
<evidence type="ECO:0000259" key="5">
    <source>
        <dbReference type="PROSITE" id="PS50931"/>
    </source>
</evidence>
<comment type="similarity">
    <text evidence="1">Belongs to the LysR transcriptional regulatory family.</text>
</comment>
<feature type="domain" description="HTH lysR-type" evidence="5">
    <location>
        <begin position="5"/>
        <end position="62"/>
    </location>
</feature>
<evidence type="ECO:0000256" key="3">
    <source>
        <dbReference type="ARBA" id="ARBA00023125"/>
    </source>
</evidence>
<reference evidence="6 7" key="1">
    <citation type="submission" date="2020-04" db="EMBL/GenBank/DDBJ databases">
        <title>Vibrio sp. SM6, a novel species isolated from seawater.</title>
        <authorList>
            <person name="Wang X."/>
        </authorList>
    </citation>
    <scope>NUCLEOTIDE SEQUENCE [LARGE SCALE GENOMIC DNA]</scope>
    <source>
        <strain evidence="6 7">SM6</strain>
    </source>
</reference>
<dbReference type="Pfam" id="PF03466">
    <property type="entry name" value="LysR_substrate"/>
    <property type="match status" value="1"/>
</dbReference>
<comment type="caution">
    <text evidence="6">The sequence shown here is derived from an EMBL/GenBank/DDBJ whole genome shotgun (WGS) entry which is preliminary data.</text>
</comment>
<keyword evidence="7" id="KW-1185">Reference proteome</keyword>
<dbReference type="InterPro" id="IPR036390">
    <property type="entry name" value="WH_DNA-bd_sf"/>
</dbReference>
<dbReference type="PRINTS" id="PR00039">
    <property type="entry name" value="HTHLYSR"/>
</dbReference>
<sequence>MHNLPPLNALKAFEATARLRSFTKAACELNVTRAAVSQQVKALEQYLNATLFERTASQLQLTQVASDYLVVVNQVFASLSSTTEHLFSRHQRQQLVLHVAHSFCVQWLMPRLADFYRQYPQASFKISTTASTMPNASDMADIEIINGYGGWISHESRPLTDERWIVVANPYWLKRFPQNTLSCLANAPKLATGGYQETWQSWFDYQTQYHSVGQKSDIDSPLPTFGCLKRKVIAEFEHSALAIEAAINQLGVLLVRDLLVSDPLKQGELVQVGSWSMPSRGQHHLVVRKKNKPLVPEFANWLLTCFSPD</sequence>
<evidence type="ECO:0000313" key="6">
    <source>
        <dbReference type="EMBL" id="NLS12965.1"/>
    </source>
</evidence>
<dbReference type="InterPro" id="IPR005119">
    <property type="entry name" value="LysR_subst-bd"/>
</dbReference>
<dbReference type="InterPro" id="IPR036388">
    <property type="entry name" value="WH-like_DNA-bd_sf"/>
</dbReference>
<evidence type="ECO:0000256" key="2">
    <source>
        <dbReference type="ARBA" id="ARBA00023015"/>
    </source>
</evidence>
<dbReference type="SUPFAM" id="SSF53850">
    <property type="entry name" value="Periplasmic binding protein-like II"/>
    <property type="match status" value="1"/>
</dbReference>
<dbReference type="PROSITE" id="PS50931">
    <property type="entry name" value="HTH_LYSR"/>
    <property type="match status" value="1"/>
</dbReference>
<dbReference type="GO" id="GO:0003700">
    <property type="term" value="F:DNA-binding transcription factor activity"/>
    <property type="evidence" value="ECO:0007669"/>
    <property type="project" value="InterPro"/>
</dbReference>
<dbReference type="Gene3D" id="1.10.10.10">
    <property type="entry name" value="Winged helix-like DNA-binding domain superfamily/Winged helix DNA-binding domain"/>
    <property type="match status" value="1"/>
</dbReference>
<organism evidence="6 7">
    <name type="scientific">Vibrio agarilyticus</name>
    <dbReference type="NCBI Taxonomy" id="2726741"/>
    <lineage>
        <taxon>Bacteria</taxon>
        <taxon>Pseudomonadati</taxon>
        <taxon>Pseudomonadota</taxon>
        <taxon>Gammaproteobacteria</taxon>
        <taxon>Vibrionales</taxon>
        <taxon>Vibrionaceae</taxon>
        <taxon>Vibrio</taxon>
    </lineage>
</organism>
<keyword evidence="2" id="KW-0805">Transcription regulation</keyword>
<dbReference type="RefSeq" id="WP_168836059.1">
    <property type="nucleotide sequence ID" value="NZ_JABAIK010000007.1"/>
</dbReference>
<evidence type="ECO:0000256" key="1">
    <source>
        <dbReference type="ARBA" id="ARBA00009437"/>
    </source>
</evidence>
<dbReference type="Pfam" id="PF00126">
    <property type="entry name" value="HTH_1"/>
    <property type="match status" value="1"/>
</dbReference>
<dbReference type="InterPro" id="IPR000847">
    <property type="entry name" value="LysR_HTH_N"/>
</dbReference>
<dbReference type="InterPro" id="IPR058163">
    <property type="entry name" value="LysR-type_TF_proteobact-type"/>
</dbReference>
<evidence type="ECO:0000313" key="7">
    <source>
        <dbReference type="Proteomes" id="UP000535589"/>
    </source>
</evidence>
<dbReference type="EMBL" id="JABAIK010000007">
    <property type="protein sequence ID" value="NLS12965.1"/>
    <property type="molecule type" value="Genomic_DNA"/>
</dbReference>
<dbReference type="Gene3D" id="3.40.190.10">
    <property type="entry name" value="Periplasmic binding protein-like II"/>
    <property type="match status" value="2"/>
</dbReference>
<dbReference type="PANTHER" id="PTHR30537">
    <property type="entry name" value="HTH-TYPE TRANSCRIPTIONAL REGULATOR"/>
    <property type="match status" value="1"/>
</dbReference>
<dbReference type="Proteomes" id="UP000535589">
    <property type="component" value="Unassembled WGS sequence"/>
</dbReference>
<dbReference type="GO" id="GO:0003677">
    <property type="term" value="F:DNA binding"/>
    <property type="evidence" value="ECO:0007669"/>
    <property type="project" value="UniProtKB-KW"/>
</dbReference>
<name>A0A7X8TQA5_9VIBR</name>
<protein>
    <submittedName>
        <fullName evidence="6">LysR family transcriptional regulator</fullName>
    </submittedName>
</protein>